<feature type="domain" description="HTH CENPB-type" evidence="4">
    <location>
        <begin position="76"/>
        <end position="145"/>
    </location>
</feature>
<feature type="region of interest" description="Disordered" evidence="2">
    <location>
        <begin position="436"/>
        <end position="455"/>
    </location>
</feature>
<feature type="compositionally biased region" description="Basic residues" evidence="2">
    <location>
        <begin position="539"/>
        <end position="548"/>
    </location>
</feature>
<organism evidence="5 6">
    <name type="scientific">Euphydryas editha</name>
    <name type="common">Edith's checkerspot</name>
    <dbReference type="NCBI Taxonomy" id="104508"/>
    <lineage>
        <taxon>Eukaryota</taxon>
        <taxon>Metazoa</taxon>
        <taxon>Ecdysozoa</taxon>
        <taxon>Arthropoda</taxon>
        <taxon>Hexapoda</taxon>
        <taxon>Insecta</taxon>
        <taxon>Pterygota</taxon>
        <taxon>Neoptera</taxon>
        <taxon>Endopterygota</taxon>
        <taxon>Lepidoptera</taxon>
        <taxon>Glossata</taxon>
        <taxon>Ditrysia</taxon>
        <taxon>Papilionoidea</taxon>
        <taxon>Nymphalidae</taxon>
        <taxon>Nymphalinae</taxon>
        <taxon>Euphydryas</taxon>
    </lineage>
</organism>
<evidence type="ECO:0008006" key="7">
    <source>
        <dbReference type="Google" id="ProtNLM"/>
    </source>
</evidence>
<sequence length="712" mass="81279">MPKKRPLCRKIGNHTKENMKDALLEIASGKKIRAVAKEKNIPFSTLQRYAAKAKASTSIENVQLVPHYDINRVFTNEQEQALTEYYNNCALMFYGLTTKDCRKVAYEMAVINKLKMPQSWISNKMAGIDWLKSFRKRHNGLSLRKPETCSLARATAFNKDTVNVFFDNLQEVYNRHSSFADGTRVYNMDETATTTVQKPQKVIGPKGKNIGKITSGEKGTLVTTCCFISASGQALPPVLIFPRKNYKDHMLKGTPPGSLGLATSSGWMNSDLFVTTMKHFIKRNSSSMENPSLLIMDNHESHLSIEALDLAKENGVTILTLHPHTSAKLQPLDVGIYSPFKSYYNAAMESWLLKNPGKPVTIYDIAELIGIAFTRAMTPTNIINSFKKTGIYPFDRDIFTEEDFLPSTVTNRPNPYTIQNPLDVSLQDIRDIERNSPSVLETETLPGAEPEREQDPLETQYISPKALIVTKQLQQPIKPQCSKSKDVLVSTGAFVSPSQFRQPLKALPRANRRKRKPGRSLIATDTPEKENIRIQRLEVKKKKLPKKNKANEPKKKAVRKVLQSESEDDTENISIHDEDSDWCEENEDSDWCKEDEVGNKIEMLTDEKLLLNILPRLPKEEDYVLVRFSTKRKSVYFVGKVLHERNDKLEYYVSFLRANRKYQFHMPSNPDLSYVKEYDVKFILPKPCLGGSTLRQQSYYYFNVDFSQIDIR</sequence>
<dbReference type="Pfam" id="PF03184">
    <property type="entry name" value="DDE_1"/>
    <property type="match status" value="1"/>
</dbReference>
<proteinExistence type="predicted"/>
<comment type="caution">
    <text evidence="5">The sequence shown here is derived from an EMBL/GenBank/DDBJ whole genome shotgun (WGS) entry which is preliminary data.</text>
</comment>
<dbReference type="PANTHER" id="PTHR19303:SF71">
    <property type="entry name" value="ZINC FINGER PHD-TYPE DOMAIN-CONTAINING PROTEIN"/>
    <property type="match status" value="1"/>
</dbReference>
<dbReference type="InterPro" id="IPR050863">
    <property type="entry name" value="CenT-Element_Derived"/>
</dbReference>
<reference evidence="5" key="1">
    <citation type="submission" date="2022-03" db="EMBL/GenBank/DDBJ databases">
        <authorList>
            <person name="Tunstrom K."/>
        </authorList>
    </citation>
    <scope>NUCLEOTIDE SEQUENCE</scope>
</reference>
<feature type="compositionally biased region" description="Basic and acidic residues" evidence="2">
    <location>
        <begin position="526"/>
        <end position="538"/>
    </location>
</feature>
<dbReference type="GO" id="GO:0005634">
    <property type="term" value="C:nucleus"/>
    <property type="evidence" value="ECO:0007669"/>
    <property type="project" value="TreeGrafter"/>
</dbReference>
<dbReference type="PANTHER" id="PTHR19303">
    <property type="entry name" value="TRANSPOSON"/>
    <property type="match status" value="1"/>
</dbReference>
<gene>
    <name evidence="5" type="ORF">EEDITHA_LOCUS18982</name>
</gene>
<evidence type="ECO:0000259" key="4">
    <source>
        <dbReference type="Pfam" id="PF03221"/>
    </source>
</evidence>
<dbReference type="InterPro" id="IPR006600">
    <property type="entry name" value="HTH_CenpB_DNA-bd_dom"/>
</dbReference>
<name>A0AAU9UZS7_EUPED</name>
<feature type="domain" description="DDE-1" evidence="3">
    <location>
        <begin position="220"/>
        <end position="386"/>
    </location>
</feature>
<accession>A0AAU9UZS7</accession>
<protein>
    <recommendedName>
        <fullName evidence="7">DDE-1 domain-containing protein</fullName>
    </recommendedName>
</protein>
<dbReference type="GO" id="GO:0003677">
    <property type="term" value="F:DNA binding"/>
    <property type="evidence" value="ECO:0007669"/>
    <property type="project" value="UniProtKB-KW"/>
</dbReference>
<dbReference type="InterPro" id="IPR004875">
    <property type="entry name" value="DDE_SF_endonuclease_dom"/>
</dbReference>
<evidence type="ECO:0000256" key="1">
    <source>
        <dbReference type="ARBA" id="ARBA00023125"/>
    </source>
</evidence>
<dbReference type="Proteomes" id="UP001153954">
    <property type="component" value="Unassembled WGS sequence"/>
</dbReference>
<evidence type="ECO:0000256" key="2">
    <source>
        <dbReference type="SAM" id="MobiDB-lite"/>
    </source>
</evidence>
<dbReference type="Pfam" id="PF03221">
    <property type="entry name" value="HTH_Tnp_Tc5"/>
    <property type="match status" value="1"/>
</dbReference>
<evidence type="ECO:0000259" key="3">
    <source>
        <dbReference type="Pfam" id="PF03184"/>
    </source>
</evidence>
<dbReference type="Gene3D" id="3.30.420.10">
    <property type="entry name" value="Ribonuclease H-like superfamily/Ribonuclease H"/>
    <property type="match status" value="1"/>
</dbReference>
<dbReference type="InterPro" id="IPR036397">
    <property type="entry name" value="RNaseH_sf"/>
</dbReference>
<keyword evidence="6" id="KW-1185">Reference proteome</keyword>
<feature type="region of interest" description="Disordered" evidence="2">
    <location>
        <begin position="503"/>
        <end position="581"/>
    </location>
</feature>
<evidence type="ECO:0000313" key="6">
    <source>
        <dbReference type="Proteomes" id="UP001153954"/>
    </source>
</evidence>
<keyword evidence="1" id="KW-0238">DNA-binding</keyword>
<dbReference type="AlphaFoldDB" id="A0AAU9UZS7"/>
<evidence type="ECO:0000313" key="5">
    <source>
        <dbReference type="EMBL" id="CAH2104633.1"/>
    </source>
</evidence>
<dbReference type="EMBL" id="CAKOGL010000027">
    <property type="protein sequence ID" value="CAH2104633.1"/>
    <property type="molecule type" value="Genomic_DNA"/>
</dbReference>